<feature type="compositionally biased region" description="Basic and acidic residues" evidence="2">
    <location>
        <begin position="88"/>
        <end position="103"/>
    </location>
</feature>
<evidence type="ECO:0000256" key="2">
    <source>
        <dbReference type="SAM" id="MobiDB-lite"/>
    </source>
</evidence>
<accession>A0ABR2Y904</accession>
<feature type="compositionally biased region" description="Basic residues" evidence="2">
    <location>
        <begin position="1"/>
        <end position="10"/>
    </location>
</feature>
<evidence type="ECO:0000256" key="1">
    <source>
        <dbReference type="ARBA" id="ARBA00007462"/>
    </source>
</evidence>
<gene>
    <name evidence="3" type="ORF">SCAR479_00199</name>
</gene>
<dbReference type="EMBL" id="JARVKM010000001">
    <property type="protein sequence ID" value="KAK9783640.1"/>
    <property type="molecule type" value="Genomic_DNA"/>
</dbReference>
<protein>
    <submittedName>
        <fullName evidence="3">Ribosomal RNA-processing protein 15</fullName>
    </submittedName>
</protein>
<evidence type="ECO:0000313" key="4">
    <source>
        <dbReference type="Proteomes" id="UP001465668"/>
    </source>
</evidence>
<evidence type="ECO:0000313" key="3">
    <source>
        <dbReference type="EMBL" id="KAK9783640.1"/>
    </source>
</evidence>
<comment type="similarity">
    <text evidence="1">Belongs to the RRP15 family.</text>
</comment>
<keyword evidence="4" id="KW-1185">Reference proteome</keyword>
<comment type="caution">
    <text evidence="3">The sequence shown here is derived from an EMBL/GenBank/DDBJ whole genome shotgun (WGS) entry which is preliminary data.</text>
</comment>
<reference evidence="3 4" key="1">
    <citation type="submission" date="2024-02" db="EMBL/GenBank/DDBJ databases">
        <title>First draft genome assembly of two strains of Seiridium cardinale.</title>
        <authorList>
            <person name="Emiliani G."/>
            <person name="Scali E."/>
        </authorList>
    </citation>
    <scope>NUCLEOTIDE SEQUENCE [LARGE SCALE GENOMIC DNA]</scope>
    <source>
        <strain evidence="3 4">BM-138-000479</strain>
    </source>
</reference>
<name>A0ABR2Y904_9PEZI</name>
<feature type="region of interest" description="Disordered" evidence="2">
    <location>
        <begin position="1"/>
        <end position="192"/>
    </location>
</feature>
<dbReference type="Pfam" id="PF07890">
    <property type="entry name" value="Rrp15p"/>
    <property type="match status" value="1"/>
</dbReference>
<dbReference type="InterPro" id="IPR012459">
    <property type="entry name" value="Rrp15"/>
</dbReference>
<dbReference type="PANTHER" id="PTHR13245:SF14">
    <property type="entry name" value="RRP15-LIKE PROTEIN"/>
    <property type="match status" value="1"/>
</dbReference>
<feature type="compositionally biased region" description="Basic residues" evidence="2">
    <location>
        <begin position="19"/>
        <end position="28"/>
    </location>
</feature>
<dbReference type="Proteomes" id="UP001465668">
    <property type="component" value="Unassembled WGS sequence"/>
</dbReference>
<proteinExistence type="inferred from homology"/>
<sequence>MAPSTTKKRSYRDSNTKSRVGRPHKRQRKPQDVYHSNSEEEEEEQSTFKPVNLMESDDEGGLDAVVDDGASSDSAADSQSDSGSEDENSARQKLEKPKAIEPKTKKRKLAQDAPLSSGDDEQDDEEESDADSFDLDEDEDGDESTLGGGRNSKSKRNDPAAFATSLQKILGTKLSTSRRSDPVLSRSVDAHKASKEVVDAALEAKARKQMRAAKLAAQEKGRVKDVIIGSRNDATGELEISTGEIREKEKQLRRAATRGVKELFNAFLKAQQAGMDAEVQARKEGFTGVEGRKEKVTEMSRKGFLDLIATGGGKPKKGGIEEA</sequence>
<dbReference type="PANTHER" id="PTHR13245">
    <property type="entry name" value="RRP15-LIKE PROTEIN"/>
    <property type="match status" value="1"/>
</dbReference>
<feature type="compositionally biased region" description="Acidic residues" evidence="2">
    <location>
        <begin position="118"/>
        <end position="143"/>
    </location>
</feature>
<organism evidence="3 4">
    <name type="scientific">Seiridium cardinale</name>
    <dbReference type="NCBI Taxonomy" id="138064"/>
    <lineage>
        <taxon>Eukaryota</taxon>
        <taxon>Fungi</taxon>
        <taxon>Dikarya</taxon>
        <taxon>Ascomycota</taxon>
        <taxon>Pezizomycotina</taxon>
        <taxon>Sordariomycetes</taxon>
        <taxon>Xylariomycetidae</taxon>
        <taxon>Amphisphaeriales</taxon>
        <taxon>Sporocadaceae</taxon>
        <taxon>Seiridium</taxon>
    </lineage>
</organism>
<feature type="compositionally biased region" description="Low complexity" evidence="2">
    <location>
        <begin position="63"/>
        <end position="82"/>
    </location>
</feature>